<sequence length="515" mass="59734">MIANKTILTKAEALVWWYRPCFAVALLTVLTIATLSNLQEVETDLLLVTNIRSVQIEIVRSSSIDLNSSRSDDLRQSRDKEMIQRHDEVTEEHQREVYFLNRTHLSISDGFSASWLQTRSTFTKMPFHLIHICEDAAIRSYDKRRRHRMRMTLDWMDFSVEHMSKWWKMLEWHNPHQPIPYQRITQQFTEYIQKDANMSQIQIDNTFQQTIAVIAFQAYHNKRHPSKAHDLTMKSLAATIESLRRAGFGRVTVGILAEADYNLVQDTFQFLLQMLEPTKPHDPKELVKQIGHMEVGIAFGSSEHAKTKHESQNMPRATLLGLRDSFRYSEMTEGKRTNEMTSNMTAWLGNQRKPSFWQYVYLTEPDTILQARPSALPQLRAEVDMGSVLLPHRLQPIPHESDLRGMDREDLYVAEHDFPKVIGLDPNHHGDACCDEYIGKESRPGTLPHHRECKKQFWYQCGFGKKELEMENRHARLKPYKFIRLLGGTGIVSLAGSEHGRMCIPRKNGICRPPG</sequence>
<protein>
    <submittedName>
        <fullName evidence="1">Uncharacterized protein</fullName>
    </submittedName>
</protein>
<name>A0A9N8ED12_9STRA</name>
<organism evidence="1 2">
    <name type="scientific">Seminavis robusta</name>
    <dbReference type="NCBI Taxonomy" id="568900"/>
    <lineage>
        <taxon>Eukaryota</taxon>
        <taxon>Sar</taxon>
        <taxon>Stramenopiles</taxon>
        <taxon>Ochrophyta</taxon>
        <taxon>Bacillariophyta</taxon>
        <taxon>Bacillariophyceae</taxon>
        <taxon>Bacillariophycidae</taxon>
        <taxon>Naviculales</taxon>
        <taxon>Naviculaceae</taxon>
        <taxon>Seminavis</taxon>
    </lineage>
</organism>
<reference evidence="1" key="1">
    <citation type="submission" date="2020-06" db="EMBL/GenBank/DDBJ databases">
        <authorList>
            <consortium name="Plant Systems Biology data submission"/>
        </authorList>
    </citation>
    <scope>NUCLEOTIDE SEQUENCE</scope>
    <source>
        <strain evidence="1">D6</strain>
    </source>
</reference>
<dbReference type="EMBL" id="CAICTM010000967">
    <property type="protein sequence ID" value="CAB9518882.1"/>
    <property type="molecule type" value="Genomic_DNA"/>
</dbReference>
<keyword evidence="2" id="KW-1185">Reference proteome</keyword>
<evidence type="ECO:0000313" key="1">
    <source>
        <dbReference type="EMBL" id="CAB9518882.1"/>
    </source>
</evidence>
<dbReference type="Proteomes" id="UP001153069">
    <property type="component" value="Unassembled WGS sequence"/>
</dbReference>
<proteinExistence type="predicted"/>
<gene>
    <name evidence="1" type="ORF">SEMRO_969_G226250.1</name>
</gene>
<comment type="caution">
    <text evidence="1">The sequence shown here is derived from an EMBL/GenBank/DDBJ whole genome shotgun (WGS) entry which is preliminary data.</text>
</comment>
<dbReference type="AlphaFoldDB" id="A0A9N8ED12"/>
<accession>A0A9N8ED12</accession>
<evidence type="ECO:0000313" key="2">
    <source>
        <dbReference type="Proteomes" id="UP001153069"/>
    </source>
</evidence>
<dbReference type="OrthoDB" id="48161at2759"/>